<name>A0A2R2V1U0_9CAUD</name>
<dbReference type="Pfam" id="PF10746">
    <property type="entry name" value="Phage_holin_2_2"/>
    <property type="match status" value="1"/>
</dbReference>
<accession>A0A2R2V1U0</accession>
<dbReference type="GO" id="GO:0044659">
    <property type="term" value="P:viral release from host cell by cytolysis"/>
    <property type="evidence" value="ECO:0007669"/>
    <property type="project" value="InterPro"/>
</dbReference>
<sequence length="60" mass="6726">MIDSELIGTAMKAAPPVLVSSGYFLGISWEQWVLIATFIYTLLQIGDWVAAKIKLWRGKK</sequence>
<keyword evidence="1" id="KW-0472">Membrane</keyword>
<evidence type="ECO:0000313" key="3">
    <source>
        <dbReference type="Proteomes" id="UP000244377"/>
    </source>
</evidence>
<dbReference type="EMBL" id="KY744566">
    <property type="protein sequence ID" value="ARB10961.1"/>
    <property type="molecule type" value="Genomic_DNA"/>
</dbReference>
<evidence type="ECO:0000313" key="2">
    <source>
        <dbReference type="EMBL" id="ARB10961.1"/>
    </source>
</evidence>
<feature type="transmembrane region" description="Helical" evidence="1">
    <location>
        <begin position="32"/>
        <end position="51"/>
    </location>
</feature>
<dbReference type="InterPro" id="IPR019682">
    <property type="entry name" value="Phage_T7_Gp17.5_holin"/>
</dbReference>
<keyword evidence="1" id="KW-0812">Transmembrane</keyword>
<reference evidence="2 3" key="1">
    <citation type="submission" date="2017-03" db="EMBL/GenBank/DDBJ databases">
        <authorList>
            <person name="Afonso C.L."/>
            <person name="Miller P.J."/>
            <person name="Scott M.A."/>
            <person name="Spackman E."/>
            <person name="Goraichik I."/>
            <person name="Dimitrov K.M."/>
            <person name="Suarez D.L."/>
            <person name="Swayne D.E."/>
        </authorList>
    </citation>
    <scope>NUCLEOTIDE SEQUENCE [LARGE SCALE GENOMIC DNA]</scope>
</reference>
<evidence type="ECO:0000256" key="1">
    <source>
        <dbReference type="SAM" id="Phobius"/>
    </source>
</evidence>
<gene>
    <name evidence="2" type="ORF">POP72_045</name>
</gene>
<protein>
    <submittedName>
        <fullName evidence="2">Holin</fullName>
    </submittedName>
</protein>
<keyword evidence="1" id="KW-1133">Transmembrane helix</keyword>
<proteinExistence type="predicted"/>
<dbReference type="Proteomes" id="UP000244377">
    <property type="component" value="Genome"/>
</dbReference>
<organism evidence="2 3">
    <name type="scientific">Pectobacterium phage POP72</name>
    <dbReference type="NCBI Taxonomy" id="1965269"/>
    <lineage>
        <taxon>Viruses</taxon>
        <taxon>Duplodnaviria</taxon>
        <taxon>Heunggongvirae</taxon>
        <taxon>Uroviricota</taxon>
        <taxon>Caudoviricetes</taxon>
        <taxon>Autographivirales</taxon>
        <taxon>Autosignataviridae</taxon>
        <taxon>Molineuxvirinae</taxon>
        <taxon>Axomammavirus</taxon>
        <taxon>Axomammavirus PP1</taxon>
    </lineage>
</organism>